<feature type="compositionally biased region" description="Basic and acidic residues" evidence="2">
    <location>
        <begin position="640"/>
        <end position="654"/>
    </location>
</feature>
<dbReference type="RefSeq" id="WP_197356196.1">
    <property type="nucleotide sequence ID" value="NZ_CP036298.1"/>
</dbReference>
<organism evidence="4 5">
    <name type="scientific">Aureliella helgolandensis</name>
    <dbReference type="NCBI Taxonomy" id="2527968"/>
    <lineage>
        <taxon>Bacteria</taxon>
        <taxon>Pseudomonadati</taxon>
        <taxon>Planctomycetota</taxon>
        <taxon>Planctomycetia</taxon>
        <taxon>Pirellulales</taxon>
        <taxon>Pirellulaceae</taxon>
        <taxon>Aureliella</taxon>
    </lineage>
</organism>
<feature type="region of interest" description="Disordered" evidence="2">
    <location>
        <begin position="1065"/>
        <end position="1094"/>
    </location>
</feature>
<feature type="region of interest" description="Disordered" evidence="2">
    <location>
        <begin position="858"/>
        <end position="891"/>
    </location>
</feature>
<dbReference type="Proteomes" id="UP000318017">
    <property type="component" value="Chromosome"/>
</dbReference>
<feature type="compositionally biased region" description="Low complexity" evidence="2">
    <location>
        <begin position="874"/>
        <end position="885"/>
    </location>
</feature>
<evidence type="ECO:0000256" key="1">
    <source>
        <dbReference type="SAM" id="Coils"/>
    </source>
</evidence>
<dbReference type="KEGG" id="ahel:Q31a_09780"/>
<dbReference type="AlphaFoldDB" id="A0A518G287"/>
<evidence type="ECO:0000256" key="2">
    <source>
        <dbReference type="SAM" id="MobiDB-lite"/>
    </source>
</evidence>
<feature type="region of interest" description="Disordered" evidence="2">
    <location>
        <begin position="630"/>
        <end position="656"/>
    </location>
</feature>
<evidence type="ECO:0000313" key="5">
    <source>
        <dbReference type="Proteomes" id="UP000318017"/>
    </source>
</evidence>
<dbReference type="EMBL" id="CP036298">
    <property type="protein sequence ID" value="QDV22692.1"/>
    <property type="molecule type" value="Genomic_DNA"/>
</dbReference>
<name>A0A518G287_9BACT</name>
<accession>A0A518G287</accession>
<keyword evidence="3" id="KW-0472">Membrane</keyword>
<evidence type="ECO:0000313" key="4">
    <source>
        <dbReference type="EMBL" id="QDV22692.1"/>
    </source>
</evidence>
<keyword evidence="3" id="KW-0812">Transmembrane</keyword>
<proteinExistence type="predicted"/>
<keyword evidence="3" id="KW-1133">Transmembrane helix</keyword>
<evidence type="ECO:0000256" key="3">
    <source>
        <dbReference type="SAM" id="Phobius"/>
    </source>
</evidence>
<protein>
    <submittedName>
        <fullName evidence="4">Uncharacterized protein</fullName>
    </submittedName>
</protein>
<sequence length="1157" mass="127673">MAHRAQRLSRQRAAGLWLAATLAVLTCLITADILLQREELGLRWLVVAILWGSAIVFAHLWLRPAWRFAPTSLEVAQCVERSQPRYQQKLVTALQLSELEPNDMRFGSPAFREAALQAWSQKYEVPAWQTYANRQPWWQMLCLLGGVITCLAALVCWIPSETSLALLRISTPWASHPWPRADALELVSPPRIVAIGSNVQLEIIDHRGPLPQRVDLQVREIGNTQSAGQEVLETVIAGEVAVANLNSMSKGVEVRAVGGEDDSMAWHRIDVVEAPRLTSPVFDVTPPAYSLRPPIEIVGHRIQVLAGSQVHFRGEFSEKIAAVEVQPLSSLAELQQESTRAAASWHAVLTSDQRTLQLSDPQGKPLPLNRTLRWRLRVTTANGLEVELPENWGIEVTADQVPEIVFPGSGFNLLAVDATLPIKALATDDLGLVKVQLQLQSSEATEPITTTLLDRPSLADQAPLLNLEIETQVSLADVFAAHPGEQISVWLEATDTFGQVTKSPAELFEIRSSAELLSTIQQQQERLVEQTQHLVDAQRTNQSQVSKTASRIEATSKVRQSDREVLSSILQLQQTLSQQLSGASNSILETMTQMQQRLTQNRLDDAPLARDLQHLSSTLQSIAAESMQQATNSTLQAHEAAQRTVDKSQEEARETGQLAAHAAAAQLDTLGKLQQLLDRLTRDKALQQLQSELARILNQQTMTRDATDSLHVDGLTEANTELADRRLNLSNDQQALARQIDELLRRGSMIAQSANSVSASQLERFQRATELLLQSQVSQQMREAAQHIHQERFTSALDAQHTVIRSLQEALRMLGSNVSTSATENLAGRAQDLREMSQDLANLASRELQLADALQQSPAGTPAKDLAQQQADITATTSQRQQAAADLGDAATQENLSRVLDQQRDAEQSASEGAMEEAAAAARNAAQQLQQTAELIEQRALGLDHEARQQQFFQLATTLQSLVELQRPIASQLEEYQPHYNPEPVLPTPDELVQLTAAQEVVRLRVHEVRRETAELPTFDWTLEQAERDMARAVAAAQRNRIQPEAWEAARLALGKLNLAAEALSEHADSQSAETTPSDAASDDAGQNDSPRLVPPLASLRLLRALQQDINAQTAEQDRNSDKLSRIKRLSELSSQQRALGMQLTLLLEQLTTPAQE</sequence>
<keyword evidence="5" id="KW-1185">Reference proteome</keyword>
<feature type="coiled-coil region" evidence="1">
    <location>
        <begin position="915"/>
        <end position="946"/>
    </location>
</feature>
<feature type="compositionally biased region" description="Polar residues" evidence="2">
    <location>
        <begin position="1070"/>
        <end position="1089"/>
    </location>
</feature>
<gene>
    <name evidence="4" type="ORF">Q31a_09780</name>
</gene>
<keyword evidence="1" id="KW-0175">Coiled coil</keyword>
<feature type="transmembrane region" description="Helical" evidence="3">
    <location>
        <begin position="141"/>
        <end position="160"/>
    </location>
</feature>
<feature type="transmembrane region" description="Helical" evidence="3">
    <location>
        <begin position="41"/>
        <end position="62"/>
    </location>
</feature>
<reference evidence="4 5" key="1">
    <citation type="submission" date="2019-02" db="EMBL/GenBank/DDBJ databases">
        <title>Deep-cultivation of Planctomycetes and their phenomic and genomic characterization uncovers novel biology.</title>
        <authorList>
            <person name="Wiegand S."/>
            <person name="Jogler M."/>
            <person name="Boedeker C."/>
            <person name="Pinto D."/>
            <person name="Vollmers J."/>
            <person name="Rivas-Marin E."/>
            <person name="Kohn T."/>
            <person name="Peeters S.H."/>
            <person name="Heuer A."/>
            <person name="Rast P."/>
            <person name="Oberbeckmann S."/>
            <person name="Bunk B."/>
            <person name="Jeske O."/>
            <person name="Meyerdierks A."/>
            <person name="Storesund J.E."/>
            <person name="Kallscheuer N."/>
            <person name="Luecker S."/>
            <person name="Lage O.M."/>
            <person name="Pohl T."/>
            <person name="Merkel B.J."/>
            <person name="Hornburger P."/>
            <person name="Mueller R.-W."/>
            <person name="Bruemmer F."/>
            <person name="Labrenz M."/>
            <person name="Spormann A.M."/>
            <person name="Op den Camp H."/>
            <person name="Overmann J."/>
            <person name="Amann R."/>
            <person name="Jetten M.S.M."/>
            <person name="Mascher T."/>
            <person name="Medema M.H."/>
            <person name="Devos D.P."/>
            <person name="Kaster A.-K."/>
            <person name="Ovreas L."/>
            <person name="Rohde M."/>
            <person name="Galperin M.Y."/>
            <person name="Jogler C."/>
        </authorList>
    </citation>
    <scope>NUCLEOTIDE SEQUENCE [LARGE SCALE GENOMIC DNA]</scope>
    <source>
        <strain evidence="4 5">Q31a</strain>
    </source>
</reference>